<dbReference type="OrthoDB" id="9805563at2"/>
<keyword evidence="5 8" id="KW-0812">Transmembrane</keyword>
<comment type="caution">
    <text evidence="9">The sequence shown here is derived from an EMBL/GenBank/DDBJ whole genome shotgun (WGS) entry which is preliminary data.</text>
</comment>
<accession>A0A1J6HWT6</accession>
<keyword evidence="7 8" id="KW-0472">Membrane</keyword>
<evidence type="ECO:0000256" key="2">
    <source>
        <dbReference type="ARBA" id="ARBA00010145"/>
    </source>
</evidence>
<organism evidence="9 10">
    <name type="scientific">Brucella cytisi</name>
    <dbReference type="NCBI Taxonomy" id="407152"/>
    <lineage>
        <taxon>Bacteria</taxon>
        <taxon>Pseudomonadati</taxon>
        <taxon>Pseudomonadota</taxon>
        <taxon>Alphaproteobacteria</taxon>
        <taxon>Hyphomicrobiales</taxon>
        <taxon>Brucellaceae</taxon>
        <taxon>Brucella/Ochrobactrum group</taxon>
        <taxon>Brucella</taxon>
    </lineage>
</organism>
<evidence type="ECO:0000313" key="10">
    <source>
        <dbReference type="Proteomes" id="UP000182985"/>
    </source>
</evidence>
<dbReference type="Pfam" id="PF03547">
    <property type="entry name" value="Mem_trans"/>
    <property type="match status" value="1"/>
</dbReference>
<name>A0A1J6HWT6_9HYPH</name>
<gene>
    <name evidence="9" type="ORF">BLA27_14675</name>
</gene>
<feature type="transmembrane region" description="Helical" evidence="8">
    <location>
        <begin position="246"/>
        <end position="267"/>
    </location>
</feature>
<feature type="transmembrane region" description="Helical" evidence="8">
    <location>
        <begin position="185"/>
        <end position="206"/>
    </location>
</feature>
<feature type="transmembrane region" description="Helical" evidence="8">
    <location>
        <begin position="34"/>
        <end position="50"/>
    </location>
</feature>
<dbReference type="RefSeq" id="WP_071632396.1">
    <property type="nucleotide sequence ID" value="NZ_MOEC01000014.1"/>
</dbReference>
<dbReference type="GO" id="GO:0005886">
    <property type="term" value="C:plasma membrane"/>
    <property type="evidence" value="ECO:0007669"/>
    <property type="project" value="UniProtKB-SubCell"/>
</dbReference>
<evidence type="ECO:0000313" key="9">
    <source>
        <dbReference type="EMBL" id="OIS92687.1"/>
    </source>
</evidence>
<feature type="transmembrane region" description="Helical" evidence="8">
    <location>
        <begin position="279"/>
        <end position="305"/>
    </location>
</feature>
<dbReference type="Proteomes" id="UP000182985">
    <property type="component" value="Unassembled WGS sequence"/>
</dbReference>
<feature type="transmembrane region" description="Helical" evidence="8">
    <location>
        <begin position="218"/>
        <end position="240"/>
    </location>
</feature>
<dbReference type="PANTHER" id="PTHR36838">
    <property type="entry name" value="AUXIN EFFLUX CARRIER FAMILY PROTEIN"/>
    <property type="match status" value="1"/>
</dbReference>
<keyword evidence="10" id="KW-1185">Reference proteome</keyword>
<evidence type="ECO:0000256" key="8">
    <source>
        <dbReference type="SAM" id="Phobius"/>
    </source>
</evidence>
<evidence type="ECO:0000256" key="4">
    <source>
        <dbReference type="ARBA" id="ARBA00022475"/>
    </source>
</evidence>
<evidence type="ECO:0000256" key="5">
    <source>
        <dbReference type="ARBA" id="ARBA00022692"/>
    </source>
</evidence>
<comment type="subcellular location">
    <subcellularLocation>
        <location evidence="1">Cell membrane</location>
        <topology evidence="1">Multi-pass membrane protein</topology>
    </subcellularLocation>
</comment>
<comment type="similarity">
    <text evidence="2">Belongs to the auxin efflux carrier (TC 2.A.69) family.</text>
</comment>
<evidence type="ECO:0008006" key="11">
    <source>
        <dbReference type="Google" id="ProtNLM"/>
    </source>
</evidence>
<protein>
    <recommendedName>
        <fullName evidence="11">Auxin Efflux Carrier</fullName>
    </recommendedName>
</protein>
<evidence type="ECO:0000256" key="7">
    <source>
        <dbReference type="ARBA" id="ARBA00023136"/>
    </source>
</evidence>
<keyword evidence="3" id="KW-0813">Transport</keyword>
<dbReference type="InterPro" id="IPR038770">
    <property type="entry name" value="Na+/solute_symporter_sf"/>
</dbReference>
<keyword evidence="6 8" id="KW-1133">Transmembrane helix</keyword>
<keyword evidence="4" id="KW-1003">Cell membrane</keyword>
<evidence type="ECO:0000256" key="3">
    <source>
        <dbReference type="ARBA" id="ARBA00022448"/>
    </source>
</evidence>
<dbReference type="PANTHER" id="PTHR36838:SF4">
    <property type="entry name" value="AUXIN EFFLUX CARRIER FAMILY PROTEIN"/>
    <property type="match status" value="1"/>
</dbReference>
<feature type="transmembrane region" description="Helical" evidence="8">
    <location>
        <begin position="161"/>
        <end position="179"/>
    </location>
</feature>
<dbReference type="AlphaFoldDB" id="A0A1J6HWT6"/>
<feature type="transmembrane region" description="Helical" evidence="8">
    <location>
        <begin position="124"/>
        <end position="149"/>
    </location>
</feature>
<dbReference type="Gene3D" id="1.20.1530.20">
    <property type="match status" value="1"/>
</dbReference>
<proteinExistence type="inferred from homology"/>
<dbReference type="GO" id="GO:0055085">
    <property type="term" value="P:transmembrane transport"/>
    <property type="evidence" value="ECO:0007669"/>
    <property type="project" value="InterPro"/>
</dbReference>
<dbReference type="InterPro" id="IPR004776">
    <property type="entry name" value="Mem_transp_PIN-like"/>
</dbReference>
<reference evidence="9 10" key="1">
    <citation type="submission" date="2016-10" db="EMBL/GenBank/DDBJ databases">
        <title>The Draft Genome Sequence of the Potato Rhizosphere Bacteria Ochrobactrum sp. IPA7.2.</title>
        <authorList>
            <person name="Gogoleva N.E."/>
            <person name="Khlopko Y.A."/>
            <person name="Burygin G.L."/>
            <person name="Plotnikov A.O."/>
        </authorList>
    </citation>
    <scope>NUCLEOTIDE SEQUENCE [LARGE SCALE GENOMIC DNA]</scope>
    <source>
        <strain evidence="9 10">IPA7.2</strain>
    </source>
</reference>
<evidence type="ECO:0000256" key="1">
    <source>
        <dbReference type="ARBA" id="ARBA00004651"/>
    </source>
</evidence>
<sequence>MPSLIVLVLPIFLVIILGKTLQLTLVQSSEVWDGINKIAYWVLFPAFLFVETSKLDLTSPNILTYSVSLIAGFAAAIVFAFAAGRLTRFESPALTSIIQGAGRHNTFIGLAVAGELFGTTGSTIGTVATASLVPLSNVVVVIILASMLHKATGKRRIVQDILRNPIILSIAAGLVFSLLKLERDFILYEFAGMLGRATLPVLLLVIGANLRMGGLGGVARLVILSVVAKMLVFPLVTFLACRYTGVSADMTTIAVIFATCPTSPAGFPLAKQMGGDAPLMATIISIQTALAVLAIPLAILTVQALV</sequence>
<feature type="transmembrane region" description="Helical" evidence="8">
    <location>
        <begin position="62"/>
        <end position="83"/>
    </location>
</feature>
<dbReference type="EMBL" id="MOEC01000014">
    <property type="protein sequence ID" value="OIS92687.1"/>
    <property type="molecule type" value="Genomic_DNA"/>
</dbReference>
<evidence type="ECO:0000256" key="6">
    <source>
        <dbReference type="ARBA" id="ARBA00022989"/>
    </source>
</evidence>